<evidence type="ECO:0000313" key="2">
    <source>
        <dbReference type="EMBL" id="RCK80488.1"/>
    </source>
</evidence>
<accession>A0A367ZQT7</accession>
<dbReference type="GO" id="GO:0016747">
    <property type="term" value="F:acyltransferase activity, transferring groups other than amino-acyl groups"/>
    <property type="evidence" value="ECO:0007669"/>
    <property type="project" value="InterPro"/>
</dbReference>
<dbReference type="SUPFAM" id="SSF55729">
    <property type="entry name" value="Acyl-CoA N-acyltransferases (Nat)"/>
    <property type="match status" value="1"/>
</dbReference>
<evidence type="ECO:0000259" key="1">
    <source>
        <dbReference type="PROSITE" id="PS51186"/>
    </source>
</evidence>
<dbReference type="Pfam" id="PF00583">
    <property type="entry name" value="Acetyltransf_1"/>
    <property type="match status" value="1"/>
</dbReference>
<proteinExistence type="predicted"/>
<dbReference type="PROSITE" id="PS51186">
    <property type="entry name" value="GNAT"/>
    <property type="match status" value="1"/>
</dbReference>
<dbReference type="Proteomes" id="UP000252355">
    <property type="component" value="Unassembled WGS sequence"/>
</dbReference>
<name>A0A367ZQT7_9BACT</name>
<dbReference type="InterPro" id="IPR016181">
    <property type="entry name" value="Acyl_CoA_acyltransferase"/>
</dbReference>
<feature type="domain" description="N-acetyltransferase" evidence="1">
    <location>
        <begin position="107"/>
        <end position="250"/>
    </location>
</feature>
<dbReference type="Gene3D" id="3.40.630.30">
    <property type="match status" value="1"/>
</dbReference>
<sequence>MKVVPETGDPRWLSFLRVHELAFNAELHLHATGQRRVECLPPDGPARGAGWFLTWADTEAGEWNLAHPFGPPEAYRAFLSLFPADVEFHLLIPMADLPVFQAGRPIEMVEELIWHVDSLALTDLPDPPVLPELPAGYEFRAVAVDPGLFVLSGEPAIVPRSYLMKDGAIVALVRVTHVTRRTVEIYIETVPGQRDRGLATVLLGRAMQGFRLSGRHLVYVTSASNLASRRVAQKVGLVPYQTLGRCPFRR</sequence>
<reference evidence="2 3" key="1">
    <citation type="submission" date="2018-05" db="EMBL/GenBank/DDBJ databases">
        <title>A metagenomic window into the 2 km-deep terrestrial subsurface aquifer revealed taxonomically and functionally diverse microbial community comprising novel uncultured bacterial lineages.</title>
        <authorList>
            <person name="Kadnikov V.V."/>
            <person name="Mardanov A.V."/>
            <person name="Beletsky A.V."/>
            <person name="Banks D."/>
            <person name="Pimenov N.V."/>
            <person name="Frank Y.A."/>
            <person name="Karnachuk O.V."/>
            <person name="Ravin N.V."/>
        </authorList>
    </citation>
    <scope>NUCLEOTIDE SEQUENCE [LARGE SCALE GENOMIC DNA]</scope>
    <source>
        <strain evidence="2">BY5</strain>
    </source>
</reference>
<dbReference type="EMBL" id="QOQW01000006">
    <property type="protein sequence ID" value="RCK80488.1"/>
    <property type="molecule type" value="Genomic_DNA"/>
</dbReference>
<protein>
    <recommendedName>
        <fullName evidence="1">N-acetyltransferase domain-containing protein</fullName>
    </recommendedName>
</protein>
<comment type="caution">
    <text evidence="2">The sequence shown here is derived from an EMBL/GenBank/DDBJ whole genome shotgun (WGS) entry which is preliminary data.</text>
</comment>
<dbReference type="InterPro" id="IPR000182">
    <property type="entry name" value="GNAT_dom"/>
</dbReference>
<dbReference type="AlphaFoldDB" id="A0A367ZQT7"/>
<organism evidence="2 3">
    <name type="scientific">Candidatus Ozemobacter sibiricus</name>
    <dbReference type="NCBI Taxonomy" id="2268124"/>
    <lineage>
        <taxon>Bacteria</taxon>
        <taxon>Candidatus Ozemobacteria</taxon>
        <taxon>Candidatus Ozemobacterales</taxon>
        <taxon>Candidatus Ozemobacteraceae</taxon>
        <taxon>Candidatus Ozemobacter</taxon>
    </lineage>
</organism>
<gene>
    <name evidence="2" type="ORF">OZSIB_3234</name>
</gene>
<evidence type="ECO:0000313" key="3">
    <source>
        <dbReference type="Proteomes" id="UP000252355"/>
    </source>
</evidence>